<organism evidence="1 2">
    <name type="scientific">Helicobacter bizzozeronii (strain CIII-1)</name>
    <dbReference type="NCBI Taxonomy" id="1002804"/>
    <lineage>
        <taxon>Bacteria</taxon>
        <taxon>Pseudomonadati</taxon>
        <taxon>Campylobacterota</taxon>
        <taxon>Epsilonproteobacteria</taxon>
        <taxon>Campylobacterales</taxon>
        <taxon>Helicobacteraceae</taxon>
        <taxon>Helicobacter</taxon>
    </lineage>
</organism>
<proteinExistence type="predicted"/>
<sequence length="286" mass="32369">MIKKQCEYGISEKEVPLNTLGKLFTTNHAKHVVSSTPKKDIFPPAIANFVKAPLNPNKIDILMINQGMLNASSLDKAYDQCLFERLGRPFEALKAVCPLIIIDEPHRFKKDQKSFKNIKKIEAPWVFRFGATFEGREENLIYRLSALEAFNQNLVKGVQVFTHGLGQHTTPVQLVGANGYEARFKQGDQNFSMGVGDSLSKIHADLNLTLEKISKKSVLISNGLELKIHNSIHPARYHTSLREQMIDQALEEHFKLERKLLSRVDKIKPLLLFFIDDIAGYREGGV</sequence>
<protein>
    <submittedName>
        <fullName evidence="1">Type III restriction-modification system StyLTI enzyme</fullName>
        <ecNumber evidence="1">3.1.21.5</ecNumber>
    </submittedName>
</protein>
<keyword evidence="2" id="KW-1185">Reference proteome</keyword>
<gene>
    <name evidence="1" type="ordered locus">HBZC1_01950</name>
</gene>
<dbReference type="Proteomes" id="UP000008387">
    <property type="component" value="Chromosome"/>
</dbReference>
<name>F8KR13_HELBC</name>
<dbReference type="AlphaFoldDB" id="F8KR13"/>
<keyword evidence="1" id="KW-0378">Hydrolase</keyword>
<evidence type="ECO:0000313" key="1">
    <source>
        <dbReference type="EMBL" id="CCB79181.1"/>
    </source>
</evidence>
<dbReference type="REBASE" id="36653">
    <property type="entry name" value="HbiCORF1950P"/>
</dbReference>
<dbReference type="GO" id="GO:0015668">
    <property type="term" value="F:type III site-specific deoxyribonuclease activity"/>
    <property type="evidence" value="ECO:0007669"/>
    <property type="project" value="UniProtKB-EC"/>
</dbReference>
<dbReference type="eggNOG" id="COG3587">
    <property type="taxonomic scope" value="Bacteria"/>
</dbReference>
<evidence type="ECO:0000313" key="2">
    <source>
        <dbReference type="Proteomes" id="UP000008387"/>
    </source>
</evidence>
<dbReference type="EC" id="3.1.21.5" evidence="1"/>
<accession>F8KR13</accession>
<dbReference type="STRING" id="1002804.HBZC1_01950"/>
<dbReference type="EMBL" id="FR871757">
    <property type="protein sequence ID" value="CCB79181.1"/>
    <property type="molecule type" value="Genomic_DNA"/>
</dbReference>
<dbReference type="HOGENOM" id="CLU_972445_0_0_7"/>
<dbReference type="KEGG" id="hbi:HBZC1_01950"/>
<reference evidence="1 2" key="1">
    <citation type="journal article" date="2011" name="J. Bacteriol.">
        <title>Genome sequence of Helicobacter bizzozeronii strain CIII-1, an isolate from human gastric mucosa.</title>
        <authorList>
            <person name="Schott T."/>
            <person name="Rossi M."/>
            <person name="Hanninen M.L."/>
        </authorList>
    </citation>
    <scope>NUCLEOTIDE SEQUENCE [LARGE SCALE GENOMIC DNA]</scope>
    <source>
        <strain evidence="1 2">CIII-1</strain>
    </source>
</reference>